<dbReference type="SUPFAM" id="SSF51905">
    <property type="entry name" value="FAD/NAD(P)-binding domain"/>
    <property type="match status" value="1"/>
</dbReference>
<dbReference type="InterPro" id="IPR036188">
    <property type="entry name" value="FAD/NAD-bd_sf"/>
</dbReference>
<dbReference type="Gene3D" id="3.50.50.60">
    <property type="entry name" value="FAD/NAD(P)-binding domain"/>
    <property type="match status" value="2"/>
</dbReference>
<sequence length="439" mass="48003">MQKRNVQFISTAKLPCSLQTLQTRDQFDSSAYAAKNIIKRDFAIIGGGAVGTYAAISLADQNKTFTLVEVTDQLGGHTKTFQDPTTGATVDYGVQLHLNCSIVRDVFARSRSPLAALEPSSYGNPEYYDFTKQVALTNYKPGSIQSDCATALNNYPYLEDLKHNLSSGSTQGGLSWPATPGNPLDTTALAIFNDGNNVELEDFEGAAVHGANNDNSEIYVNALAELKSNVFPQFSIIAAKRALTCKSGVQLLIIARPPILDDTKYFGLDQQEHAILSKLSGKNYYGGVMNNTGLEEGIAYTNAGADTQYHVASLPSVAEVEDATRSTIKWLQTENNFTALEPNFVDYQDFSPFHLSPPTEDIADGWYGKMKDLQGHRDTWYISSLLVIGSTQVWNSTHTCFRILSALLSLSAFAGWAIDIQKPLPRRVVPVYVLHSCIA</sequence>
<dbReference type="EMBL" id="CAJVRC010000890">
    <property type="protein sequence ID" value="CAG8907118.1"/>
    <property type="molecule type" value="Genomic_DNA"/>
</dbReference>
<accession>A0A9W4P9W0</accession>
<reference evidence="1" key="1">
    <citation type="submission" date="2021-07" db="EMBL/GenBank/DDBJ databases">
        <authorList>
            <person name="Branca A.L. A."/>
        </authorList>
    </citation>
    <scope>NUCLEOTIDE SEQUENCE</scope>
</reference>
<dbReference type="Gene3D" id="3.30.70.1990">
    <property type="match status" value="1"/>
</dbReference>
<gene>
    <name evidence="1" type="ORF">PEGY_LOCUS8687</name>
</gene>
<name>A0A9W4P9W0_9EURO</name>
<dbReference type="Proteomes" id="UP001154252">
    <property type="component" value="Unassembled WGS sequence"/>
</dbReference>
<dbReference type="OrthoDB" id="68575at2759"/>
<protein>
    <recommendedName>
        <fullName evidence="3">Amine oxidase domain-containing protein</fullName>
    </recommendedName>
</protein>
<proteinExistence type="predicted"/>
<comment type="caution">
    <text evidence="1">The sequence shown here is derived from an EMBL/GenBank/DDBJ whole genome shotgun (WGS) entry which is preliminary data.</text>
</comment>
<organism evidence="1 2">
    <name type="scientific">Penicillium egyptiacum</name>
    <dbReference type="NCBI Taxonomy" id="1303716"/>
    <lineage>
        <taxon>Eukaryota</taxon>
        <taxon>Fungi</taxon>
        <taxon>Dikarya</taxon>
        <taxon>Ascomycota</taxon>
        <taxon>Pezizomycotina</taxon>
        <taxon>Eurotiomycetes</taxon>
        <taxon>Eurotiomycetidae</taxon>
        <taxon>Eurotiales</taxon>
        <taxon>Aspergillaceae</taxon>
        <taxon>Penicillium</taxon>
    </lineage>
</organism>
<dbReference type="Gene3D" id="1.10.405.20">
    <property type="match status" value="1"/>
</dbReference>
<keyword evidence="2" id="KW-1185">Reference proteome</keyword>
<evidence type="ECO:0000313" key="2">
    <source>
        <dbReference type="Proteomes" id="UP001154252"/>
    </source>
</evidence>
<dbReference type="AlphaFoldDB" id="A0A9W4P9W0"/>
<evidence type="ECO:0000313" key="1">
    <source>
        <dbReference type="EMBL" id="CAG8907118.1"/>
    </source>
</evidence>
<dbReference type="Pfam" id="PF13450">
    <property type="entry name" value="NAD_binding_8"/>
    <property type="match status" value="1"/>
</dbReference>
<evidence type="ECO:0008006" key="3">
    <source>
        <dbReference type="Google" id="ProtNLM"/>
    </source>
</evidence>